<dbReference type="InterPro" id="IPR027843">
    <property type="entry name" value="DUF4440"/>
</dbReference>
<sequence>MASDLKAAITARYREIERLYNAGDYQVMAKECYTEDCKSVFSGHAIQSGHENIVKACETFKQEGVVTISSEVVDFSASPDGELAYCIVNLKSKKADGSEAKSFSNLLIWKKVNGVYLAHVDMSN</sequence>
<dbReference type="Proteomes" id="UP000694865">
    <property type="component" value="Unplaced"/>
</dbReference>
<evidence type="ECO:0000259" key="1">
    <source>
        <dbReference type="Pfam" id="PF14534"/>
    </source>
</evidence>
<proteinExistence type="predicted"/>
<dbReference type="InterPro" id="IPR032710">
    <property type="entry name" value="NTF2-like_dom_sf"/>
</dbReference>
<gene>
    <name evidence="3" type="primary">LOC100367130</name>
</gene>
<keyword evidence="2" id="KW-1185">Reference proteome</keyword>
<protein>
    <submittedName>
        <fullName evidence="3">Uncharacterized protein LOC100367130</fullName>
    </submittedName>
</protein>
<dbReference type="Pfam" id="PF14534">
    <property type="entry name" value="DUF4440"/>
    <property type="match status" value="1"/>
</dbReference>
<name>A0ABM0GU51_SACKO</name>
<feature type="domain" description="DUF4440" evidence="1">
    <location>
        <begin position="9"/>
        <end position="116"/>
    </location>
</feature>
<dbReference type="SUPFAM" id="SSF54427">
    <property type="entry name" value="NTF2-like"/>
    <property type="match status" value="1"/>
</dbReference>
<accession>A0ABM0GU51</accession>
<evidence type="ECO:0000313" key="2">
    <source>
        <dbReference type="Proteomes" id="UP000694865"/>
    </source>
</evidence>
<dbReference type="GeneID" id="100367130"/>
<organism evidence="2 3">
    <name type="scientific">Saccoglossus kowalevskii</name>
    <name type="common">Acorn worm</name>
    <dbReference type="NCBI Taxonomy" id="10224"/>
    <lineage>
        <taxon>Eukaryota</taxon>
        <taxon>Metazoa</taxon>
        <taxon>Hemichordata</taxon>
        <taxon>Enteropneusta</taxon>
        <taxon>Harrimaniidae</taxon>
        <taxon>Saccoglossus</taxon>
    </lineage>
</organism>
<dbReference type="RefSeq" id="XP_002737413.1">
    <property type="nucleotide sequence ID" value="XM_002737367.1"/>
</dbReference>
<reference evidence="3" key="1">
    <citation type="submission" date="2025-08" db="UniProtKB">
        <authorList>
            <consortium name="RefSeq"/>
        </authorList>
    </citation>
    <scope>IDENTIFICATION</scope>
    <source>
        <tissue evidence="3">Testes</tissue>
    </source>
</reference>
<dbReference type="Gene3D" id="3.10.450.50">
    <property type="match status" value="1"/>
</dbReference>
<evidence type="ECO:0000313" key="3">
    <source>
        <dbReference type="RefSeq" id="XP_002737413.1"/>
    </source>
</evidence>